<dbReference type="EMBL" id="GIFC01010223">
    <property type="protein sequence ID" value="MXU92306.1"/>
    <property type="molecule type" value="Transcribed_RNA"/>
</dbReference>
<keyword evidence="1" id="KW-0732">Signal</keyword>
<feature type="signal peptide" evidence="1">
    <location>
        <begin position="1"/>
        <end position="23"/>
    </location>
</feature>
<evidence type="ECO:0000256" key="1">
    <source>
        <dbReference type="SAM" id="SignalP"/>
    </source>
</evidence>
<evidence type="ECO:0000313" key="2">
    <source>
        <dbReference type="EMBL" id="MXU92306.1"/>
    </source>
</evidence>
<protein>
    <submittedName>
        <fullName evidence="2">Putative secreted protein</fullName>
    </submittedName>
</protein>
<feature type="chain" id="PRO_5025413203" evidence="1">
    <location>
        <begin position="24"/>
        <end position="131"/>
    </location>
</feature>
<reference evidence="2" key="1">
    <citation type="submission" date="2019-12" db="EMBL/GenBank/DDBJ databases">
        <title>An insight into the sialome of adult female Ixodes ricinus ticks feeding for 6 days.</title>
        <authorList>
            <person name="Perner J."/>
            <person name="Ribeiro J.M.C."/>
        </authorList>
    </citation>
    <scope>NUCLEOTIDE SEQUENCE</scope>
    <source>
        <strain evidence="2">Semi-engorged</strain>
        <tissue evidence="2">Salivary glands</tissue>
    </source>
</reference>
<name>A0A6B0URK9_IXORI</name>
<proteinExistence type="predicted"/>
<sequence>MHNFTLLLLFFFVIVCLCSYVSSLCERRPMCASRKSAGLPFTTAMRSFRLGQASGGRGGGREEPCFYKRERGGKLPSPALASYNTSLWGFVRRTVFAPFRRRTRLAEQLAAVQEVYQTRLRWQKRLLLLSF</sequence>
<dbReference type="AlphaFoldDB" id="A0A6B0URK9"/>
<accession>A0A6B0URK9</accession>
<organism evidence="2">
    <name type="scientific">Ixodes ricinus</name>
    <name type="common">Common tick</name>
    <name type="synonym">Acarus ricinus</name>
    <dbReference type="NCBI Taxonomy" id="34613"/>
    <lineage>
        <taxon>Eukaryota</taxon>
        <taxon>Metazoa</taxon>
        <taxon>Ecdysozoa</taxon>
        <taxon>Arthropoda</taxon>
        <taxon>Chelicerata</taxon>
        <taxon>Arachnida</taxon>
        <taxon>Acari</taxon>
        <taxon>Parasitiformes</taxon>
        <taxon>Ixodida</taxon>
        <taxon>Ixodoidea</taxon>
        <taxon>Ixodidae</taxon>
        <taxon>Ixodinae</taxon>
        <taxon>Ixodes</taxon>
    </lineage>
</organism>